<organism evidence="1 2">
    <name type="scientific">Rhabditophanes sp. KR3021</name>
    <dbReference type="NCBI Taxonomy" id="114890"/>
    <lineage>
        <taxon>Eukaryota</taxon>
        <taxon>Metazoa</taxon>
        <taxon>Ecdysozoa</taxon>
        <taxon>Nematoda</taxon>
        <taxon>Chromadorea</taxon>
        <taxon>Rhabditida</taxon>
        <taxon>Tylenchina</taxon>
        <taxon>Panagrolaimomorpha</taxon>
        <taxon>Strongyloidoidea</taxon>
        <taxon>Alloionematidae</taxon>
        <taxon>Rhabditophanes</taxon>
    </lineage>
</organism>
<dbReference type="WBParaSite" id="RSKR_0000848200.1">
    <property type="protein sequence ID" value="RSKR_0000848200.1"/>
    <property type="gene ID" value="RSKR_0000848200"/>
</dbReference>
<name>A0AC35U8G6_9BILA</name>
<accession>A0AC35U8G6</accession>
<proteinExistence type="predicted"/>
<sequence>MELLRSQFNITRLRYLLYLVTPEETSYEDPADVPNYTQQVVPWFTFLLFLEYIILTFQGKRNRISVNDSITSMYGGMFSRFTEIRGKSYTLFLYLYVYENFRLVNLSPLSPYVWIFGFFAQDLCYYLGHRLVHEFGIFWSVHQMHHSSEYYNFATALRQGAFQELGTALIDINQALFIPPSTYVVHKTLNTLYQFWIHTETIDNVGPVLEYIFNTPSHHRVHHGRNPYCIDKNYAGVLIIWDRLFGTFEAEKKDERPVYGLVTRPNTFNQLYLQLFEFWDIGYNKGQMRDNEGKQLFPTIWDKIRVVFQSPGYFPGSKDKQFLFWRVLENPSEGIPEIEKEVIIYNPKIPQAILSYTSLHFALSLYMQSYMFTQIHVLSNFEYASYILFFLSQMQIAGYYFDVDGKAKGLDLCRQMIILAYCIFFWKIELGVGMVVSMMYLRFLL</sequence>
<evidence type="ECO:0000313" key="1">
    <source>
        <dbReference type="Proteomes" id="UP000095286"/>
    </source>
</evidence>
<protein>
    <submittedName>
        <fullName evidence="2">Fatty acid hydroxylase domain-containing protein</fullName>
    </submittedName>
</protein>
<reference evidence="2" key="1">
    <citation type="submission" date="2016-11" db="UniProtKB">
        <authorList>
            <consortium name="WormBaseParasite"/>
        </authorList>
    </citation>
    <scope>IDENTIFICATION</scope>
    <source>
        <strain evidence="2">KR3021</strain>
    </source>
</reference>
<evidence type="ECO:0000313" key="2">
    <source>
        <dbReference type="WBParaSite" id="RSKR_0000848200.1"/>
    </source>
</evidence>
<dbReference type="Proteomes" id="UP000095286">
    <property type="component" value="Unplaced"/>
</dbReference>